<feature type="transmembrane region" description="Helical" evidence="2">
    <location>
        <begin position="157"/>
        <end position="177"/>
    </location>
</feature>
<organism evidence="4 5">
    <name type="scientific">Streptococcus oricebi</name>
    <dbReference type="NCBI Taxonomy" id="1547447"/>
    <lineage>
        <taxon>Bacteria</taxon>
        <taxon>Bacillati</taxon>
        <taxon>Bacillota</taxon>
        <taxon>Bacilli</taxon>
        <taxon>Lactobacillales</taxon>
        <taxon>Streptococcaceae</taxon>
        <taxon>Streptococcus</taxon>
    </lineage>
</organism>
<dbReference type="InterPro" id="IPR003675">
    <property type="entry name" value="Rce1/LyrA-like_dom"/>
</dbReference>
<keyword evidence="4" id="KW-0645">Protease</keyword>
<dbReference type="Pfam" id="PF02517">
    <property type="entry name" value="Rce1-like"/>
    <property type="match status" value="1"/>
</dbReference>
<feature type="transmembrane region" description="Helical" evidence="2">
    <location>
        <begin position="183"/>
        <end position="200"/>
    </location>
</feature>
<evidence type="ECO:0000256" key="1">
    <source>
        <dbReference type="ARBA" id="ARBA00009067"/>
    </source>
</evidence>
<dbReference type="RefSeq" id="WP_209628180.1">
    <property type="nucleotide sequence ID" value="NZ_PRDG01000004.1"/>
</dbReference>
<keyword evidence="2" id="KW-1133">Transmembrane helix</keyword>
<protein>
    <submittedName>
        <fullName evidence="4">CPBP family intramembrane metalloprotease</fullName>
    </submittedName>
</protein>
<feature type="transmembrane region" description="Helical" evidence="2">
    <location>
        <begin position="76"/>
        <end position="96"/>
    </location>
</feature>
<keyword evidence="2" id="KW-0812">Transmembrane</keyword>
<feature type="domain" description="CAAX prenyl protease 2/Lysostaphin resistance protein A-like" evidence="3">
    <location>
        <begin position="128"/>
        <end position="215"/>
    </location>
</feature>
<evidence type="ECO:0000256" key="2">
    <source>
        <dbReference type="SAM" id="Phobius"/>
    </source>
</evidence>
<keyword evidence="4" id="KW-0378">Hydrolase</keyword>
<evidence type="ECO:0000313" key="5">
    <source>
        <dbReference type="Proteomes" id="UP001519296"/>
    </source>
</evidence>
<evidence type="ECO:0000259" key="3">
    <source>
        <dbReference type="Pfam" id="PF02517"/>
    </source>
</evidence>
<dbReference type="EMBL" id="PRDG01000004">
    <property type="protein sequence ID" value="MBP2623673.1"/>
    <property type="molecule type" value="Genomic_DNA"/>
</dbReference>
<gene>
    <name evidence="4" type="ORF">C4K46_06930</name>
</gene>
<proteinExistence type="inferred from homology"/>
<comment type="caution">
    <text evidence="4">The sequence shown here is derived from an EMBL/GenBank/DDBJ whole genome shotgun (WGS) entry which is preliminary data.</text>
</comment>
<feature type="transmembrane region" description="Helical" evidence="2">
    <location>
        <begin position="12"/>
        <end position="30"/>
    </location>
</feature>
<name>A0ABS5B5E6_9STRE</name>
<feature type="transmembrane region" description="Helical" evidence="2">
    <location>
        <begin position="42"/>
        <end position="64"/>
    </location>
</feature>
<keyword evidence="5" id="KW-1185">Reference proteome</keyword>
<evidence type="ECO:0000313" key="4">
    <source>
        <dbReference type="EMBL" id="MBP2623673.1"/>
    </source>
</evidence>
<sequence>MKKIIRYSYPICLFYFLRVLSIIWIELFLQGGRIEPYSDFQLTFELTLLLVTSLAAFGAIYYWGDRSIFKWPKIKVSYLLATIGLYFFLQVFNQYYWRWFPYHITENQKALDGIVYAHPSAFAWGSHLFTSSLLGPLREELIFRGAFMTSYFKESKYFLDVFLSAIAFSYFHMIGFAWSWIDFFFYLVAGLVVALVFRYSKSIYYPLLFHIAWNVSSSWSHIWSFIYWYLINP</sequence>
<dbReference type="GO" id="GO:0008237">
    <property type="term" value="F:metallopeptidase activity"/>
    <property type="evidence" value="ECO:0007669"/>
    <property type="project" value="UniProtKB-KW"/>
</dbReference>
<dbReference type="Proteomes" id="UP001519296">
    <property type="component" value="Unassembled WGS sequence"/>
</dbReference>
<comment type="similarity">
    <text evidence="1">Belongs to the UPF0177 family.</text>
</comment>
<accession>A0ABS5B5E6</accession>
<keyword evidence="4" id="KW-0482">Metalloprotease</keyword>
<dbReference type="PANTHER" id="PTHR36435">
    <property type="entry name" value="SLR1288 PROTEIN"/>
    <property type="match status" value="1"/>
</dbReference>
<keyword evidence="2" id="KW-0472">Membrane</keyword>
<dbReference type="PANTHER" id="PTHR36435:SF1">
    <property type="entry name" value="CAAX AMINO TERMINAL PROTEASE FAMILY PROTEIN"/>
    <property type="match status" value="1"/>
</dbReference>
<feature type="transmembrane region" description="Helical" evidence="2">
    <location>
        <begin position="116"/>
        <end position="137"/>
    </location>
</feature>
<feature type="transmembrane region" description="Helical" evidence="2">
    <location>
        <begin position="207"/>
        <end position="230"/>
    </location>
</feature>
<reference evidence="4 5" key="1">
    <citation type="submission" date="2018-02" db="EMBL/GenBank/DDBJ databases">
        <title>Draft genome sequence of Streptococcus oricebi CCUG 70868T type strain.</title>
        <authorList>
            <person name="Mendez V."/>
            <person name="Salva-Serra F."/>
            <person name="Jaen-Luchoro D."/>
            <person name="Gonzales-Siles L."/>
            <person name="Karlsson R."/>
            <person name="Engstrom-Jakobsson H."/>
            <person name="Busquets A."/>
            <person name="Gomila M."/>
            <person name="Pineiro-Iglesias B."/>
            <person name="Bennasar-Figueras A."/>
            <person name="Seeger M."/>
            <person name="Moore E."/>
        </authorList>
    </citation>
    <scope>NUCLEOTIDE SEQUENCE [LARGE SCALE GENOMIC DNA]</scope>
    <source>
        <strain evidence="4 5">CCUG 70868</strain>
    </source>
</reference>
<dbReference type="InterPro" id="IPR052710">
    <property type="entry name" value="CAAX_protease"/>
</dbReference>